<keyword evidence="8" id="KW-1185">Reference proteome</keyword>
<keyword evidence="1 5" id="KW-0805">Transcription regulation</keyword>
<evidence type="ECO:0000256" key="2">
    <source>
        <dbReference type="ARBA" id="ARBA00023125"/>
    </source>
</evidence>
<dbReference type="PROSITE" id="PS51325">
    <property type="entry name" value="ALPHA_BOX"/>
    <property type="match status" value="1"/>
</dbReference>
<dbReference type="GO" id="GO:0008301">
    <property type="term" value="F:DNA binding, bending"/>
    <property type="evidence" value="ECO:0007669"/>
    <property type="project" value="InterPro"/>
</dbReference>
<dbReference type="STRING" id="869754.A0A1A0HDY3"/>
<dbReference type="EMBL" id="LXTC01000002">
    <property type="protein sequence ID" value="OBA22190.1"/>
    <property type="molecule type" value="Genomic_DNA"/>
</dbReference>
<dbReference type="RefSeq" id="XP_018712686.1">
    <property type="nucleotide sequence ID" value="XM_018857261.1"/>
</dbReference>
<reference evidence="7 8" key="1">
    <citation type="submission" date="2016-05" db="EMBL/GenBank/DDBJ databases">
        <title>Comparative genomics of biotechnologically important yeasts.</title>
        <authorList>
            <consortium name="DOE Joint Genome Institute"/>
            <person name="Riley R."/>
            <person name="Haridas S."/>
            <person name="Wolfe K.H."/>
            <person name="Lopes M.R."/>
            <person name="Hittinger C.T."/>
            <person name="Goker M."/>
            <person name="Salamov A."/>
            <person name="Wisecaver J."/>
            <person name="Long T.M."/>
            <person name="Aerts A.L."/>
            <person name="Barry K."/>
            <person name="Choi C."/>
            <person name="Clum A."/>
            <person name="Coughlan A.Y."/>
            <person name="Deshpande S."/>
            <person name="Douglass A.P."/>
            <person name="Hanson S.J."/>
            <person name="Klenk H.-P."/>
            <person name="LaButti K."/>
            <person name="Lapidus A."/>
            <person name="Lindquist E."/>
            <person name="Lipzen A."/>
            <person name="Meier-kolthoff J.P."/>
            <person name="Ohm R.A."/>
            <person name="Otillar R.P."/>
            <person name="Pangilinan J."/>
            <person name="Peng Y."/>
            <person name="Rokas A."/>
            <person name="Rosa C.A."/>
            <person name="Scheuner C."/>
            <person name="Sibirny A.A."/>
            <person name="Slot J.C."/>
            <person name="Stielow J.B."/>
            <person name="Sun H."/>
            <person name="Kurtzman C.P."/>
            <person name="Blackwell M."/>
            <person name="Grigoriev I.V."/>
            <person name="Jeffries T.W."/>
        </authorList>
    </citation>
    <scope>NUCLEOTIDE SEQUENCE [LARGE SCALE GENOMIC DNA]</scope>
    <source>
        <strain evidence="7 8">NRRL YB-4993</strain>
    </source>
</reference>
<evidence type="ECO:0000256" key="5">
    <source>
        <dbReference type="RuleBase" id="RU003516"/>
    </source>
</evidence>
<dbReference type="InterPro" id="IPR006856">
    <property type="entry name" value="MATalpha_HMGbox"/>
</dbReference>
<feature type="domain" description="Alpha box" evidence="6">
    <location>
        <begin position="66"/>
        <end position="122"/>
    </location>
</feature>
<dbReference type="Proteomes" id="UP000092555">
    <property type="component" value="Unassembled WGS sequence"/>
</dbReference>
<keyword evidence="2 5" id="KW-0238">DNA-binding</keyword>
<name>A0A1A0HDY3_9ASCO</name>
<proteinExistence type="inferred from homology"/>
<protein>
    <recommendedName>
        <fullName evidence="6">Alpha box domain-containing protein</fullName>
    </recommendedName>
</protein>
<evidence type="ECO:0000313" key="8">
    <source>
        <dbReference type="Proteomes" id="UP000092555"/>
    </source>
</evidence>
<evidence type="ECO:0000256" key="3">
    <source>
        <dbReference type="ARBA" id="ARBA00023163"/>
    </source>
</evidence>
<accession>A0A1A0HDY3</accession>
<evidence type="ECO:0000256" key="4">
    <source>
        <dbReference type="ARBA" id="ARBA00023242"/>
    </source>
</evidence>
<evidence type="ECO:0000313" key="7">
    <source>
        <dbReference type="EMBL" id="OBA22190.1"/>
    </source>
</evidence>
<comment type="caution">
    <text evidence="7">The sequence shown here is derived from an EMBL/GenBank/DDBJ whole genome shotgun (WGS) entry which is preliminary data.</text>
</comment>
<evidence type="ECO:0000259" key="6">
    <source>
        <dbReference type="PROSITE" id="PS51325"/>
    </source>
</evidence>
<gene>
    <name evidence="7" type="ORF">METBIDRAFT_40341</name>
</gene>
<dbReference type="Pfam" id="PF04769">
    <property type="entry name" value="MATalpha_HMGbox"/>
    <property type="match status" value="1"/>
</dbReference>
<keyword evidence="4 5" id="KW-0539">Nucleus</keyword>
<dbReference type="AlphaFoldDB" id="A0A1A0HDY3"/>
<comment type="similarity">
    <text evidence="5">Belongs to the MATALPHA1 family.</text>
</comment>
<dbReference type="GeneID" id="30030237"/>
<dbReference type="OrthoDB" id="4095637at2759"/>
<keyword evidence="3 5" id="KW-0804">Transcription</keyword>
<dbReference type="GO" id="GO:0005634">
    <property type="term" value="C:nucleus"/>
    <property type="evidence" value="ECO:0007669"/>
    <property type="project" value="UniProtKB-SubCell"/>
</dbReference>
<comment type="subcellular location">
    <subcellularLocation>
        <location evidence="5">Nucleus</location>
    </subcellularLocation>
</comment>
<evidence type="ECO:0000256" key="1">
    <source>
        <dbReference type="ARBA" id="ARBA00023015"/>
    </source>
</evidence>
<dbReference type="GO" id="GO:0045895">
    <property type="term" value="P:positive regulation of mating-type specific transcription, DNA-templated"/>
    <property type="evidence" value="ECO:0007669"/>
    <property type="project" value="InterPro"/>
</dbReference>
<organism evidence="7 8">
    <name type="scientific">Metschnikowia bicuspidata var. bicuspidata NRRL YB-4993</name>
    <dbReference type="NCBI Taxonomy" id="869754"/>
    <lineage>
        <taxon>Eukaryota</taxon>
        <taxon>Fungi</taxon>
        <taxon>Dikarya</taxon>
        <taxon>Ascomycota</taxon>
        <taxon>Saccharomycotina</taxon>
        <taxon>Pichiomycetes</taxon>
        <taxon>Metschnikowiaceae</taxon>
        <taxon>Metschnikowia</taxon>
    </lineage>
</organism>
<sequence>MEKSPFCDPNLASQKATYSVLQSRALPQIPIPSSSLQDLLCKYLFNEVDTNKKLSRIKQGTRYNDTKKRRINGFIAFRSFYSKTIKGTSHQKELSSKLAAIWKTEPNHQTWNSYALQYNATGGNESFVSWLNRKLGFDTNIEAKKTFKSYKNLTLKNVEDVFFEDINYDLNGQTSN</sequence>